<dbReference type="GeneID" id="16797487"/>
<gene>
    <name evidence="1" type="ORF">Phi14:2_gp020</name>
</gene>
<reference evidence="1 2" key="1">
    <citation type="journal article" date="2013" name="Proc. Natl. Acad. Sci. U.S.A.">
        <title>Twelve previously unknown phage genera are ubiquitous in global oceans.</title>
        <authorList>
            <person name="Holmfeldt K."/>
            <person name="Solonenko N."/>
            <person name="Shah M."/>
            <person name="Corrier K."/>
            <person name="Riemann L."/>
            <person name="Verberkmoes N.C."/>
            <person name="Sullivan M.B."/>
        </authorList>
    </citation>
    <scope>NUCLEOTIDE SEQUENCE [LARGE SCALE GENOMIC DNA]</scope>
    <source>
        <strain evidence="1">Phi14:2</strain>
    </source>
</reference>
<dbReference type="OrthoDB" id="23680at10239"/>
<dbReference type="KEGG" id="vg:16797487"/>
<evidence type="ECO:0000313" key="2">
    <source>
        <dbReference type="Proteomes" id="UP000014725"/>
    </source>
</evidence>
<protein>
    <submittedName>
        <fullName evidence="1">Uncharacterized protein</fullName>
    </submittedName>
</protein>
<accession>S0A3T5</accession>
<dbReference type="Proteomes" id="UP000014725">
    <property type="component" value="Segment"/>
</dbReference>
<dbReference type="EMBL" id="KC821624">
    <property type="protein sequence ID" value="AGO48898.1"/>
    <property type="molecule type" value="Genomic_DNA"/>
</dbReference>
<evidence type="ECO:0000313" key="1">
    <source>
        <dbReference type="EMBL" id="AGO48898.1"/>
    </source>
</evidence>
<name>S0A3T5_9CAUD</name>
<sequence length="255" mass="29949">MKKYKLIQKYPGSPDLNTERNWTEGTWEDINDFSKDCFYNPQDYPKFWQEVIEKDYEVLSVINPLQNNCEILENLENGYSFEYKLNKFPHLQIKSVKRLSDGEVFTVGDRICFKYYNGNVSSILHKIEIKESEIVYTTDYGKRTQFLNVKHVEKPLFTTEDGIDIFEGDGYWYVQDGSEPTHHHYPNQAKYTKLKGADILKLSDKGVKRFSTKETAEEYILMNKPCLSINDVLSAPRYLGDWSKNLKELVKSKMK</sequence>
<proteinExistence type="predicted"/>
<organism evidence="1 2">
    <name type="scientific">Cellulophaga phage phi14:2</name>
    <dbReference type="NCBI Taxonomy" id="1327990"/>
    <lineage>
        <taxon>Viruses</taxon>
        <taxon>Duplodnaviria</taxon>
        <taxon>Heunggongvirae</taxon>
        <taxon>Uroviricota</taxon>
        <taxon>Caudoviricetes</taxon>
        <taxon>Crassvirales</taxon>
        <taxon>Steigviridae</taxon>
        <taxon>Asinivirinae</taxon>
        <taxon>Akihdevirus</taxon>
        <taxon>Akihdevirus balticus</taxon>
    </lineage>
</organism>
<reference evidence="2" key="2">
    <citation type="submission" date="2013-03" db="EMBL/GenBank/DDBJ databases">
        <title>The Cellulophaga phages: a novel, diverse, and globally ubiquitous model system.</title>
        <authorList>
            <person name="Holmfeldt K."/>
            <person name="Solonenko N."/>
            <person name="Shah M."/>
            <person name="Corrier K."/>
            <person name="Riemann L."/>
            <person name="VerBerkmoes N.C."/>
            <person name="Sullivan M.B."/>
        </authorList>
    </citation>
    <scope>NUCLEOTIDE SEQUENCE [LARGE SCALE GENOMIC DNA]</scope>
</reference>
<keyword evidence="2" id="KW-1185">Reference proteome</keyword>